<dbReference type="InterPro" id="IPR038085">
    <property type="entry name" value="Rnp2-like_sf"/>
</dbReference>
<dbReference type="Gene3D" id="3.30.70.3250">
    <property type="entry name" value="Ribonuclease P, Pop5 subunit"/>
    <property type="match status" value="1"/>
</dbReference>
<dbReference type="PIRSF" id="PIRSF023803">
    <property type="entry name" value="Ribonuclease_P_prd"/>
    <property type="match status" value="1"/>
</dbReference>
<sequence>MVRCKRRYFVVEVVPEKSLDLTWYGLKNAIVDTVRRLHGDFGVAATTLGFQIKYCNADTLIAFISSTRGPHQLIAMALPHIKTILNQPVVVRTLHLAASMRHGFLFVKKHHEEKIQELEGKLKTHAEKEHWQHVKKKPYLR</sequence>
<keyword evidence="3 6" id="KW-0819">tRNA processing</keyword>
<reference evidence="7 8" key="2">
    <citation type="submission" date="2019-01" db="EMBL/GenBank/DDBJ databases">
        <title>The decoding of complex shrimp genome reveals the adaptation for benthos swimmer, frequently molting mechanism and breeding impact on genome.</title>
        <authorList>
            <person name="Sun Y."/>
            <person name="Gao Y."/>
            <person name="Yu Y."/>
        </authorList>
    </citation>
    <scope>NUCLEOTIDE SEQUENCE [LARGE SCALE GENOMIC DNA]</scope>
    <source>
        <tissue evidence="7">Muscle</tissue>
    </source>
</reference>
<dbReference type="GO" id="GO:0001682">
    <property type="term" value="P:tRNA 5'-leader removal"/>
    <property type="evidence" value="ECO:0007669"/>
    <property type="project" value="InterPro"/>
</dbReference>
<dbReference type="GO" id="GO:0033204">
    <property type="term" value="F:ribonuclease P RNA binding"/>
    <property type="evidence" value="ECO:0007669"/>
    <property type="project" value="InterPro"/>
</dbReference>
<evidence type="ECO:0000313" key="7">
    <source>
        <dbReference type="EMBL" id="ROT72172.1"/>
    </source>
</evidence>
<reference evidence="7 8" key="1">
    <citation type="submission" date="2018-04" db="EMBL/GenBank/DDBJ databases">
        <authorList>
            <person name="Zhang X."/>
            <person name="Yuan J."/>
            <person name="Li F."/>
            <person name="Xiang J."/>
        </authorList>
    </citation>
    <scope>NUCLEOTIDE SEQUENCE [LARGE SCALE GENOMIC DNA]</scope>
    <source>
        <tissue evidence="7">Muscle</tissue>
    </source>
</reference>
<dbReference type="InterPro" id="IPR016819">
    <property type="entry name" value="RNase_P/MRP_POP5"/>
</dbReference>
<dbReference type="Proteomes" id="UP000283509">
    <property type="component" value="Unassembled WGS sequence"/>
</dbReference>
<proteinExistence type="inferred from homology"/>
<comment type="subcellular location">
    <subcellularLocation>
        <location evidence="6">Nucleus</location>
        <location evidence="6">Nucleolus</location>
    </subcellularLocation>
</comment>
<dbReference type="EMBL" id="QCYY01002195">
    <property type="protein sequence ID" value="ROT72172.1"/>
    <property type="molecule type" value="Genomic_DNA"/>
</dbReference>
<name>A0A3R7MBF4_PENVA</name>
<evidence type="ECO:0000256" key="3">
    <source>
        <dbReference type="ARBA" id="ARBA00022694"/>
    </source>
</evidence>
<accession>A0A3R7MBF4</accession>
<comment type="caution">
    <text evidence="7">The sequence shown here is derived from an EMBL/GenBank/DDBJ whole genome shotgun (WGS) entry which is preliminary data.</text>
</comment>
<evidence type="ECO:0000256" key="6">
    <source>
        <dbReference type="PIRNR" id="PIRNR023803"/>
    </source>
</evidence>
<gene>
    <name evidence="7" type="ORF">C7M84_009451</name>
</gene>
<dbReference type="STRING" id="6689.A0A3R7MBF4"/>
<evidence type="ECO:0000256" key="2">
    <source>
        <dbReference type="ARBA" id="ARBA00022552"/>
    </source>
</evidence>
<organism evidence="7 8">
    <name type="scientific">Penaeus vannamei</name>
    <name type="common">Whiteleg shrimp</name>
    <name type="synonym">Litopenaeus vannamei</name>
    <dbReference type="NCBI Taxonomy" id="6689"/>
    <lineage>
        <taxon>Eukaryota</taxon>
        <taxon>Metazoa</taxon>
        <taxon>Ecdysozoa</taxon>
        <taxon>Arthropoda</taxon>
        <taxon>Crustacea</taxon>
        <taxon>Multicrustacea</taxon>
        <taxon>Malacostraca</taxon>
        <taxon>Eumalacostraca</taxon>
        <taxon>Eucarida</taxon>
        <taxon>Decapoda</taxon>
        <taxon>Dendrobranchiata</taxon>
        <taxon>Penaeoidea</taxon>
        <taxon>Penaeidae</taxon>
        <taxon>Penaeus</taxon>
    </lineage>
</organism>
<dbReference type="PANTHER" id="PTHR48414">
    <property type="entry name" value="POP5 HOMOLOG, RIBONUCLEASE P_MRP SUBUNIT"/>
    <property type="match status" value="1"/>
</dbReference>
<evidence type="ECO:0000256" key="5">
    <source>
        <dbReference type="ARBA" id="ARBA00044198"/>
    </source>
</evidence>
<protein>
    <recommendedName>
        <fullName evidence="5 6">Ribonuclease P/MRP protein subunit POP5</fullName>
    </recommendedName>
</protein>
<comment type="function">
    <text evidence="6">Component of ribonuclease P, a protein complex that generates mature tRNA molecules by cleaving their 5'-ends.</text>
</comment>
<evidence type="ECO:0000256" key="4">
    <source>
        <dbReference type="ARBA" id="ARBA00023242"/>
    </source>
</evidence>
<dbReference type="Pfam" id="PF01900">
    <property type="entry name" value="RNase_P_Rpp14"/>
    <property type="match status" value="1"/>
</dbReference>
<keyword evidence="8" id="KW-1185">Reference proteome</keyword>
<comment type="similarity">
    <text evidence="1 6">Belongs to the eukaryotic/archaeal RNase P protein component 2 family.</text>
</comment>
<dbReference type="SUPFAM" id="SSF160350">
    <property type="entry name" value="Rnp2-like"/>
    <property type="match status" value="1"/>
</dbReference>
<keyword evidence="4 6" id="KW-0539">Nucleus</keyword>
<dbReference type="GO" id="GO:0005730">
    <property type="term" value="C:nucleolus"/>
    <property type="evidence" value="ECO:0007669"/>
    <property type="project" value="UniProtKB-SubCell"/>
</dbReference>
<evidence type="ECO:0000256" key="1">
    <source>
        <dbReference type="ARBA" id="ARBA00010800"/>
    </source>
</evidence>
<dbReference type="InterPro" id="IPR002759">
    <property type="entry name" value="Pop5/Rpp14/Rnp2-like"/>
</dbReference>
<evidence type="ECO:0000313" key="8">
    <source>
        <dbReference type="Proteomes" id="UP000283509"/>
    </source>
</evidence>
<dbReference type="GO" id="GO:0006364">
    <property type="term" value="P:rRNA processing"/>
    <property type="evidence" value="ECO:0007669"/>
    <property type="project" value="UniProtKB-KW"/>
</dbReference>
<keyword evidence="2" id="KW-0698">rRNA processing</keyword>
<dbReference type="AlphaFoldDB" id="A0A3R7MBF4"/>
<dbReference type="GO" id="GO:0030677">
    <property type="term" value="C:ribonuclease P complex"/>
    <property type="evidence" value="ECO:0007669"/>
    <property type="project" value="InterPro"/>
</dbReference>
<dbReference type="OrthoDB" id="277888at2759"/>
<dbReference type="PANTHER" id="PTHR48414:SF1">
    <property type="entry name" value="POP5 HOMOLOG, RIBONUCLEASE P_MRP SUBUNIT"/>
    <property type="match status" value="1"/>
</dbReference>